<dbReference type="OrthoDB" id="9809287at2"/>
<dbReference type="Gene3D" id="3.40.50.720">
    <property type="entry name" value="NAD(P)-binding Rossmann-like Domain"/>
    <property type="match status" value="1"/>
</dbReference>
<evidence type="ECO:0000256" key="3">
    <source>
        <dbReference type="RuleBase" id="RU000363"/>
    </source>
</evidence>
<evidence type="ECO:0000256" key="1">
    <source>
        <dbReference type="ARBA" id="ARBA00006484"/>
    </source>
</evidence>
<dbReference type="AlphaFoldDB" id="A0A1U9UYB7"/>
<dbReference type="PRINTS" id="PR00081">
    <property type="entry name" value="GDHRDH"/>
</dbReference>
<comment type="similarity">
    <text evidence="1 3">Belongs to the short-chain dehydrogenases/reductases (SDR) family.</text>
</comment>
<dbReference type="NCBIfam" id="NF004849">
    <property type="entry name" value="PRK06200.1"/>
    <property type="match status" value="1"/>
</dbReference>
<name>A0A1U9UYB7_CUPNE</name>
<sequence length="271" mass="28286">MGWLDNDVALVTGANSGIGLAVVRRFLAEGARGIGALVRNGNGADRLREELGDRVAITVGDVRSPEANAEAVANTLKAFGKLDTLVGNAGVWDYFAPLRKFADGQQVADTYREVFDINVLGYLLAAYAAAPALRESRGSMIFTLSNAAFYAGGGGPAYVASKHACVGLIRQLAYELAPDVRVNGVAPGGTVTPLKGPESLGKQGAKLSEIPGFSDAVAEAVPLGFIAQPEDHAGHYVLLASRTNSPATTAAILQSDGGWEVRGRPARRPRD</sequence>
<dbReference type="GO" id="GO:0050664">
    <property type="term" value="F:oxidoreductase activity, acting on NAD(P)H, oxygen as acceptor"/>
    <property type="evidence" value="ECO:0007669"/>
    <property type="project" value="TreeGrafter"/>
</dbReference>
<proteinExistence type="inferred from homology"/>
<dbReference type="InterPro" id="IPR036291">
    <property type="entry name" value="NAD(P)-bd_dom_sf"/>
</dbReference>
<protein>
    <submittedName>
        <fullName evidence="4">3-(Cis-5,6-dihydroxycyclohexa-1, 3-dien-1-yl)propanoate dehydrogenase</fullName>
    </submittedName>
</protein>
<dbReference type="RefSeq" id="WP_078199770.1">
    <property type="nucleotide sequence ID" value="NZ_CP017758.1"/>
</dbReference>
<dbReference type="Proteomes" id="UP000189627">
    <property type="component" value="Chromosome 2"/>
</dbReference>
<dbReference type="PANTHER" id="PTHR43008">
    <property type="entry name" value="BENZIL REDUCTASE"/>
    <property type="match status" value="1"/>
</dbReference>
<dbReference type="InterPro" id="IPR002347">
    <property type="entry name" value="SDR_fam"/>
</dbReference>
<dbReference type="KEGG" id="cuh:BJN34_26400"/>
<dbReference type="EMBL" id="CP017758">
    <property type="protein sequence ID" value="AQV97397.1"/>
    <property type="molecule type" value="Genomic_DNA"/>
</dbReference>
<accession>A0A1U9UYB7</accession>
<keyword evidence="2" id="KW-0560">Oxidoreductase</keyword>
<dbReference type="PANTHER" id="PTHR43008:SF7">
    <property type="entry name" value="SHORT CHAIN DEHYDROGENASE_REDUCTASE (AFU_ORTHOLOGUE AFUA_2G00830)"/>
    <property type="match status" value="1"/>
</dbReference>
<gene>
    <name evidence="4" type="ORF">BJN34_26400</name>
</gene>
<evidence type="ECO:0000313" key="5">
    <source>
        <dbReference type="Proteomes" id="UP000189627"/>
    </source>
</evidence>
<reference evidence="5" key="1">
    <citation type="submission" date="2017-02" db="EMBL/GenBank/DDBJ databases">
        <title>Complete genome sequence of Cupriavidus necator strain NH9, a 3-chlorobenzoate degrader.</title>
        <authorList>
            <person name="Moriuchi R."/>
            <person name="Dohra H."/>
            <person name="Ogawa N."/>
        </authorList>
    </citation>
    <scope>NUCLEOTIDE SEQUENCE [LARGE SCALE GENOMIC DNA]</scope>
    <source>
        <strain evidence="5">NH9</strain>
    </source>
</reference>
<evidence type="ECO:0000313" key="4">
    <source>
        <dbReference type="EMBL" id="AQV97397.1"/>
    </source>
</evidence>
<dbReference type="SUPFAM" id="SSF51735">
    <property type="entry name" value="NAD(P)-binding Rossmann-fold domains"/>
    <property type="match status" value="1"/>
</dbReference>
<dbReference type="Pfam" id="PF00106">
    <property type="entry name" value="adh_short"/>
    <property type="match status" value="1"/>
</dbReference>
<dbReference type="PRINTS" id="PR00080">
    <property type="entry name" value="SDRFAMILY"/>
</dbReference>
<organism evidence="4 5">
    <name type="scientific">Cupriavidus necator</name>
    <name type="common">Alcaligenes eutrophus</name>
    <name type="synonym">Ralstonia eutropha</name>
    <dbReference type="NCBI Taxonomy" id="106590"/>
    <lineage>
        <taxon>Bacteria</taxon>
        <taxon>Pseudomonadati</taxon>
        <taxon>Pseudomonadota</taxon>
        <taxon>Betaproteobacteria</taxon>
        <taxon>Burkholderiales</taxon>
        <taxon>Burkholderiaceae</taxon>
        <taxon>Cupriavidus</taxon>
    </lineage>
</organism>
<evidence type="ECO:0000256" key="2">
    <source>
        <dbReference type="ARBA" id="ARBA00023002"/>
    </source>
</evidence>